<feature type="region of interest" description="Disordered" evidence="1">
    <location>
        <begin position="99"/>
        <end position="171"/>
    </location>
</feature>
<accession>A0AAW1WXG4</accession>
<protein>
    <submittedName>
        <fullName evidence="2">Uncharacterized protein</fullName>
    </submittedName>
</protein>
<name>A0AAW1WXG4_RUBAR</name>
<evidence type="ECO:0000256" key="1">
    <source>
        <dbReference type="SAM" id="MobiDB-lite"/>
    </source>
</evidence>
<dbReference type="AlphaFoldDB" id="A0AAW1WXG4"/>
<dbReference type="EMBL" id="JBEDUW010000005">
    <property type="protein sequence ID" value="KAK9928804.1"/>
    <property type="molecule type" value="Genomic_DNA"/>
</dbReference>
<proteinExistence type="predicted"/>
<evidence type="ECO:0000313" key="2">
    <source>
        <dbReference type="EMBL" id="KAK9928804.1"/>
    </source>
</evidence>
<sequence>MSLRAHEAWQRRIQAADGGLRMRWWCGWVEVAWVFGVAEGGLSTGSGLTAGISSSGAGLVRIGVGDEQHETQNHRSITFTIYYMELLCLHRSIPASSAVEPSYCTASPPSRAPSPAARVEAADAADEPAQPSCYQSAPLFTDAAPPPTSSPHSPSSPCYLEPAQPSSPASP</sequence>
<feature type="compositionally biased region" description="Low complexity" evidence="1">
    <location>
        <begin position="106"/>
        <end position="119"/>
    </location>
</feature>
<keyword evidence="3" id="KW-1185">Reference proteome</keyword>
<reference evidence="2 3" key="1">
    <citation type="journal article" date="2023" name="G3 (Bethesda)">
        <title>A chromosome-length genome assembly and annotation of blackberry (Rubus argutus, cv. 'Hillquist').</title>
        <authorList>
            <person name="Bruna T."/>
            <person name="Aryal R."/>
            <person name="Dudchenko O."/>
            <person name="Sargent D.J."/>
            <person name="Mead D."/>
            <person name="Buti M."/>
            <person name="Cavallini A."/>
            <person name="Hytonen T."/>
            <person name="Andres J."/>
            <person name="Pham M."/>
            <person name="Weisz D."/>
            <person name="Mascagni F."/>
            <person name="Usai G."/>
            <person name="Natali L."/>
            <person name="Bassil N."/>
            <person name="Fernandez G.E."/>
            <person name="Lomsadze A."/>
            <person name="Armour M."/>
            <person name="Olukolu B."/>
            <person name="Poorten T."/>
            <person name="Britton C."/>
            <person name="Davik J."/>
            <person name="Ashrafi H."/>
            <person name="Aiden E.L."/>
            <person name="Borodovsky M."/>
            <person name="Worthington M."/>
        </authorList>
    </citation>
    <scope>NUCLEOTIDE SEQUENCE [LARGE SCALE GENOMIC DNA]</scope>
    <source>
        <strain evidence="2">PI 553951</strain>
    </source>
</reference>
<dbReference type="Proteomes" id="UP001457282">
    <property type="component" value="Unassembled WGS sequence"/>
</dbReference>
<organism evidence="2 3">
    <name type="scientific">Rubus argutus</name>
    <name type="common">Southern blackberry</name>
    <dbReference type="NCBI Taxonomy" id="59490"/>
    <lineage>
        <taxon>Eukaryota</taxon>
        <taxon>Viridiplantae</taxon>
        <taxon>Streptophyta</taxon>
        <taxon>Embryophyta</taxon>
        <taxon>Tracheophyta</taxon>
        <taxon>Spermatophyta</taxon>
        <taxon>Magnoliopsida</taxon>
        <taxon>eudicotyledons</taxon>
        <taxon>Gunneridae</taxon>
        <taxon>Pentapetalae</taxon>
        <taxon>rosids</taxon>
        <taxon>fabids</taxon>
        <taxon>Rosales</taxon>
        <taxon>Rosaceae</taxon>
        <taxon>Rosoideae</taxon>
        <taxon>Rosoideae incertae sedis</taxon>
        <taxon>Rubus</taxon>
    </lineage>
</organism>
<evidence type="ECO:0000313" key="3">
    <source>
        <dbReference type="Proteomes" id="UP001457282"/>
    </source>
</evidence>
<comment type="caution">
    <text evidence="2">The sequence shown here is derived from an EMBL/GenBank/DDBJ whole genome shotgun (WGS) entry which is preliminary data.</text>
</comment>
<gene>
    <name evidence="2" type="ORF">M0R45_025924</name>
</gene>